<dbReference type="EMBL" id="LCEJ01000005">
    <property type="protein sequence ID" value="KKS71154.1"/>
    <property type="molecule type" value="Genomic_DNA"/>
</dbReference>
<keyword evidence="1" id="KW-0812">Transmembrane</keyword>
<evidence type="ECO:0000313" key="2">
    <source>
        <dbReference type="EMBL" id="KKS71154.1"/>
    </source>
</evidence>
<evidence type="ECO:0000256" key="1">
    <source>
        <dbReference type="SAM" id="Phobius"/>
    </source>
</evidence>
<gene>
    <name evidence="2" type="ORF">UV41_C0005G0010</name>
</gene>
<name>A0A0G1BDB0_9BACT</name>
<protein>
    <submittedName>
        <fullName evidence="2">Uncharacterized protein</fullName>
    </submittedName>
</protein>
<dbReference type="AlphaFoldDB" id="A0A0G1BDB0"/>
<comment type="caution">
    <text evidence="2">The sequence shown here is derived from an EMBL/GenBank/DDBJ whole genome shotgun (WGS) entry which is preliminary data.</text>
</comment>
<feature type="transmembrane region" description="Helical" evidence="1">
    <location>
        <begin position="12"/>
        <end position="34"/>
    </location>
</feature>
<dbReference type="Proteomes" id="UP000034785">
    <property type="component" value="Unassembled WGS sequence"/>
</dbReference>
<accession>A0A0G1BDB0</accession>
<keyword evidence="1" id="KW-0472">Membrane</keyword>
<organism evidence="2 3">
    <name type="scientific">Candidatus Daviesbacteria bacterium GW2011_GWA2_42_7</name>
    <dbReference type="NCBI Taxonomy" id="1618425"/>
    <lineage>
        <taxon>Bacteria</taxon>
        <taxon>Candidatus Daviesiibacteriota</taxon>
    </lineage>
</organism>
<evidence type="ECO:0000313" key="3">
    <source>
        <dbReference type="Proteomes" id="UP000034785"/>
    </source>
</evidence>
<keyword evidence="1" id="KW-1133">Transmembrane helix</keyword>
<proteinExistence type="predicted"/>
<sequence length="180" mass="20668">MRTISNLGLHPWGVIIVLLLWWQIILPVTVFARVTPEDIVNSKKEAYESRVVNYSAAHRQNLEIFSKKIVEVNKKRTDELDRIMVAQALILDEYETRLRQGSGGQGRRADEIEKARYWITYAHEAVAYQAAKIYIFDLSGESNITRDALNTISFFQSELNSARSKVINSQKILTDVVKLK</sequence>
<reference evidence="2 3" key="1">
    <citation type="journal article" date="2015" name="Nature">
        <title>rRNA introns, odd ribosomes, and small enigmatic genomes across a large radiation of phyla.</title>
        <authorList>
            <person name="Brown C.T."/>
            <person name="Hug L.A."/>
            <person name="Thomas B.C."/>
            <person name="Sharon I."/>
            <person name="Castelle C.J."/>
            <person name="Singh A."/>
            <person name="Wilkins M.J."/>
            <person name="Williams K.H."/>
            <person name="Banfield J.F."/>
        </authorList>
    </citation>
    <scope>NUCLEOTIDE SEQUENCE [LARGE SCALE GENOMIC DNA]</scope>
</reference>